<reference evidence="1 2" key="1">
    <citation type="submission" date="2023-08" db="EMBL/GenBank/DDBJ databases">
        <title>A Necator americanus chromosomal reference genome.</title>
        <authorList>
            <person name="Ilik V."/>
            <person name="Petrzelkova K.J."/>
            <person name="Pardy F."/>
            <person name="Fuh T."/>
            <person name="Niatou-Singa F.S."/>
            <person name="Gouil Q."/>
            <person name="Baker L."/>
            <person name="Ritchie M.E."/>
            <person name="Jex A.R."/>
            <person name="Gazzola D."/>
            <person name="Li H."/>
            <person name="Toshio Fujiwara R."/>
            <person name="Zhan B."/>
            <person name="Aroian R.V."/>
            <person name="Pafco B."/>
            <person name="Schwarz E.M."/>
        </authorList>
    </citation>
    <scope>NUCLEOTIDE SEQUENCE [LARGE SCALE GENOMIC DNA]</scope>
    <source>
        <strain evidence="1 2">Aroian</strain>
        <tissue evidence="1">Whole animal</tissue>
    </source>
</reference>
<evidence type="ECO:0000313" key="1">
    <source>
        <dbReference type="EMBL" id="KAK6736199.1"/>
    </source>
</evidence>
<keyword evidence="2" id="KW-1185">Reference proteome</keyword>
<protein>
    <submittedName>
        <fullName evidence="1">Uncharacterized protein</fullName>
    </submittedName>
</protein>
<sequence length="130" mass="14891">MMGGAWEILVGSVKKALYKSIGRRKLSTPEMFTVLTRIEAILNTRPLTKCDTDDITKLSLGHIDFLQGNIKCSIPNESAWHDQTDSEYDPTLIRTEKRALEQFVFPKRLQRSFGNLGSLNTRSIFEKMRK</sequence>
<name>A0ABR1CDM8_NECAM</name>
<accession>A0ABR1CDM8</accession>
<gene>
    <name evidence="1" type="primary">Necator_chrII.g6879</name>
    <name evidence="1" type="ORF">RB195_019086</name>
</gene>
<organism evidence="1 2">
    <name type="scientific">Necator americanus</name>
    <name type="common">Human hookworm</name>
    <dbReference type="NCBI Taxonomy" id="51031"/>
    <lineage>
        <taxon>Eukaryota</taxon>
        <taxon>Metazoa</taxon>
        <taxon>Ecdysozoa</taxon>
        <taxon>Nematoda</taxon>
        <taxon>Chromadorea</taxon>
        <taxon>Rhabditida</taxon>
        <taxon>Rhabditina</taxon>
        <taxon>Rhabditomorpha</taxon>
        <taxon>Strongyloidea</taxon>
        <taxon>Ancylostomatidae</taxon>
        <taxon>Bunostominae</taxon>
        <taxon>Necator</taxon>
    </lineage>
</organism>
<dbReference type="EMBL" id="JAVFWL010000002">
    <property type="protein sequence ID" value="KAK6736199.1"/>
    <property type="molecule type" value="Genomic_DNA"/>
</dbReference>
<proteinExistence type="predicted"/>
<dbReference type="Proteomes" id="UP001303046">
    <property type="component" value="Unassembled WGS sequence"/>
</dbReference>
<comment type="caution">
    <text evidence="1">The sequence shown here is derived from an EMBL/GenBank/DDBJ whole genome shotgun (WGS) entry which is preliminary data.</text>
</comment>
<evidence type="ECO:0000313" key="2">
    <source>
        <dbReference type="Proteomes" id="UP001303046"/>
    </source>
</evidence>